<proteinExistence type="predicted"/>
<dbReference type="EMBL" id="SNRW01009543">
    <property type="protein sequence ID" value="KAA6377843.1"/>
    <property type="molecule type" value="Genomic_DNA"/>
</dbReference>
<sequence>MITIDNVNYNIPKEGRIEIAKTSEGASQEKETRKNKGLGIGSWRDPMHKSTTQMKHASHQVALKAEGQGSSKQRLEQVDSIQQERDIRHNMED</sequence>
<dbReference type="Proteomes" id="UP000324800">
    <property type="component" value="Unassembled WGS sequence"/>
</dbReference>
<evidence type="ECO:0000256" key="1">
    <source>
        <dbReference type="SAM" id="MobiDB-lite"/>
    </source>
</evidence>
<feature type="compositionally biased region" description="Basic and acidic residues" evidence="1">
    <location>
        <begin position="20"/>
        <end position="34"/>
    </location>
</feature>
<gene>
    <name evidence="2" type="ORF">EZS28_026632</name>
</gene>
<comment type="caution">
    <text evidence="2">The sequence shown here is derived from an EMBL/GenBank/DDBJ whole genome shotgun (WGS) entry which is preliminary data.</text>
</comment>
<name>A0A5J4V5N3_9EUKA</name>
<evidence type="ECO:0000313" key="2">
    <source>
        <dbReference type="EMBL" id="KAA6377843.1"/>
    </source>
</evidence>
<dbReference type="AlphaFoldDB" id="A0A5J4V5N3"/>
<feature type="compositionally biased region" description="Basic and acidic residues" evidence="1">
    <location>
        <begin position="73"/>
        <end position="93"/>
    </location>
</feature>
<organism evidence="2 3">
    <name type="scientific">Streblomastix strix</name>
    <dbReference type="NCBI Taxonomy" id="222440"/>
    <lineage>
        <taxon>Eukaryota</taxon>
        <taxon>Metamonada</taxon>
        <taxon>Preaxostyla</taxon>
        <taxon>Oxymonadida</taxon>
        <taxon>Streblomastigidae</taxon>
        <taxon>Streblomastix</taxon>
    </lineage>
</organism>
<protein>
    <submittedName>
        <fullName evidence="2">Uncharacterized protein</fullName>
    </submittedName>
</protein>
<reference evidence="2 3" key="1">
    <citation type="submission" date="2019-03" db="EMBL/GenBank/DDBJ databases">
        <title>Single cell metagenomics reveals metabolic interactions within the superorganism composed of flagellate Streblomastix strix and complex community of Bacteroidetes bacteria on its surface.</title>
        <authorList>
            <person name="Treitli S.C."/>
            <person name="Kolisko M."/>
            <person name="Husnik F."/>
            <person name="Keeling P."/>
            <person name="Hampl V."/>
        </authorList>
    </citation>
    <scope>NUCLEOTIDE SEQUENCE [LARGE SCALE GENOMIC DNA]</scope>
    <source>
        <strain evidence="2">ST1C</strain>
    </source>
</reference>
<feature type="region of interest" description="Disordered" evidence="1">
    <location>
        <begin position="20"/>
        <end position="93"/>
    </location>
</feature>
<evidence type="ECO:0000313" key="3">
    <source>
        <dbReference type="Proteomes" id="UP000324800"/>
    </source>
</evidence>
<accession>A0A5J4V5N3</accession>